<keyword evidence="1 6" id="KW-0479">Metal-binding</keyword>
<evidence type="ECO:0000256" key="2">
    <source>
        <dbReference type="ARBA" id="ARBA00022771"/>
    </source>
</evidence>
<dbReference type="InterPro" id="IPR003126">
    <property type="entry name" value="Znf_UBR"/>
</dbReference>
<dbReference type="SMART" id="SM00396">
    <property type="entry name" value="ZnF_UBR1"/>
    <property type="match status" value="2"/>
</dbReference>
<keyword evidence="11" id="KW-1185">Reference proteome</keyword>
<dbReference type="Gene3D" id="3.30.40.10">
    <property type="entry name" value="Zinc/RING finger domain, C3HC4 (zinc finger)"/>
    <property type="match status" value="1"/>
</dbReference>
<gene>
    <name evidence="10" type="ORF">MNOR_LOCUS11167</name>
</gene>
<feature type="domain" description="RING-type" evidence="8">
    <location>
        <begin position="7"/>
        <end position="52"/>
    </location>
</feature>
<dbReference type="SMART" id="SM00184">
    <property type="entry name" value="RING"/>
    <property type="match status" value="1"/>
</dbReference>
<dbReference type="Pfam" id="PF14634">
    <property type="entry name" value="zf-RING_5"/>
    <property type="match status" value="1"/>
</dbReference>
<evidence type="ECO:0000256" key="5">
    <source>
        <dbReference type="PROSITE-ProRule" id="PRU00508"/>
    </source>
</evidence>
<keyword evidence="7" id="KW-0175">Coiled coil</keyword>
<comment type="similarity">
    <text evidence="6">Belongs to the E3 ubiquitin-protein ligase UBR1-like family.</text>
</comment>
<dbReference type="GO" id="GO:0016567">
    <property type="term" value="P:protein ubiquitination"/>
    <property type="evidence" value="ECO:0007669"/>
    <property type="project" value="UniProtKB-UniRule"/>
</dbReference>
<dbReference type="Pfam" id="PF02207">
    <property type="entry name" value="zf-UBR"/>
    <property type="match status" value="2"/>
</dbReference>
<dbReference type="GO" id="GO:0071596">
    <property type="term" value="P:ubiquitin-dependent protein catabolic process via the N-end rule pathway"/>
    <property type="evidence" value="ECO:0007669"/>
    <property type="project" value="UniProtKB-UniRule"/>
</dbReference>
<evidence type="ECO:0000259" key="8">
    <source>
        <dbReference type="PROSITE" id="PS50089"/>
    </source>
</evidence>
<organism evidence="10 11">
    <name type="scientific">Meganyctiphanes norvegica</name>
    <name type="common">Northern krill</name>
    <name type="synonym">Thysanopoda norvegica</name>
    <dbReference type="NCBI Taxonomy" id="48144"/>
    <lineage>
        <taxon>Eukaryota</taxon>
        <taxon>Metazoa</taxon>
        <taxon>Ecdysozoa</taxon>
        <taxon>Arthropoda</taxon>
        <taxon>Crustacea</taxon>
        <taxon>Multicrustacea</taxon>
        <taxon>Malacostraca</taxon>
        <taxon>Eumalacostraca</taxon>
        <taxon>Eucarida</taxon>
        <taxon>Euphausiacea</taxon>
        <taxon>Euphausiidae</taxon>
        <taxon>Meganyctiphanes</taxon>
    </lineage>
</organism>
<dbReference type="GO" id="GO:0005737">
    <property type="term" value="C:cytoplasm"/>
    <property type="evidence" value="ECO:0007669"/>
    <property type="project" value="TreeGrafter"/>
</dbReference>
<feature type="zinc finger region" description="UBR-type" evidence="5">
    <location>
        <begin position="238"/>
        <end position="313"/>
    </location>
</feature>
<dbReference type="GO" id="GO:0061630">
    <property type="term" value="F:ubiquitin protein ligase activity"/>
    <property type="evidence" value="ECO:0007669"/>
    <property type="project" value="UniProtKB-UniRule"/>
</dbReference>
<evidence type="ECO:0000256" key="3">
    <source>
        <dbReference type="ARBA" id="ARBA00022833"/>
    </source>
</evidence>
<evidence type="ECO:0000313" key="11">
    <source>
        <dbReference type="Proteomes" id="UP001497623"/>
    </source>
</evidence>
<feature type="coiled-coil region" evidence="7">
    <location>
        <begin position="129"/>
        <end position="166"/>
    </location>
</feature>
<accession>A0AAV2QDD2</accession>
<evidence type="ECO:0000259" key="9">
    <source>
        <dbReference type="PROSITE" id="PS51157"/>
    </source>
</evidence>
<evidence type="ECO:0000256" key="1">
    <source>
        <dbReference type="ARBA" id="ARBA00022723"/>
    </source>
</evidence>
<keyword evidence="6" id="KW-0833">Ubl conjugation pathway</keyword>
<comment type="catalytic activity">
    <reaction evidence="6">
        <text>S-ubiquitinyl-[E2 ubiquitin-conjugating enzyme]-L-cysteine + [acceptor protein]-L-lysine = [E2 ubiquitin-conjugating enzyme]-L-cysteine + N(6)-ubiquitinyl-[acceptor protein]-L-lysine.</text>
        <dbReference type="EC" id="2.3.2.27"/>
    </reaction>
</comment>
<dbReference type="InterPro" id="IPR017907">
    <property type="entry name" value="Znf_RING_CS"/>
</dbReference>
<dbReference type="SUPFAM" id="SSF57850">
    <property type="entry name" value="RING/U-box"/>
    <property type="match status" value="1"/>
</dbReference>
<protein>
    <recommendedName>
        <fullName evidence="6">E3 ubiquitin-protein ligase</fullName>
        <ecNumber evidence="6">2.3.2.27</ecNumber>
    </recommendedName>
</protein>
<proteinExistence type="inferred from homology"/>
<dbReference type="PANTHER" id="PTHR21497:SF24">
    <property type="entry name" value="E3 UBIQUITIN-PROTEIN LIGASE UBR1"/>
    <property type="match status" value="1"/>
</dbReference>
<dbReference type="AlphaFoldDB" id="A0AAV2QDD2"/>
<dbReference type="PANTHER" id="PTHR21497">
    <property type="entry name" value="UBIQUITIN LIGASE E3 ALPHA-RELATED"/>
    <property type="match status" value="1"/>
</dbReference>
<keyword evidence="3 6" id="KW-0862">Zinc</keyword>
<dbReference type="PROSITE" id="PS50089">
    <property type="entry name" value="ZF_RING_2"/>
    <property type="match status" value="1"/>
</dbReference>
<dbReference type="Proteomes" id="UP001497623">
    <property type="component" value="Unassembled WGS sequence"/>
</dbReference>
<feature type="non-terminal residue" evidence="10">
    <location>
        <position position="402"/>
    </location>
</feature>
<name>A0AAV2QDD2_MEGNR</name>
<evidence type="ECO:0000256" key="6">
    <source>
        <dbReference type="RuleBase" id="RU366018"/>
    </source>
</evidence>
<feature type="zinc finger region" description="UBR-type" evidence="5">
    <location>
        <begin position="330"/>
        <end position="402"/>
    </location>
</feature>
<dbReference type="InterPro" id="IPR001841">
    <property type="entry name" value="Znf_RING"/>
</dbReference>
<dbReference type="GO" id="GO:0000151">
    <property type="term" value="C:ubiquitin ligase complex"/>
    <property type="evidence" value="ECO:0007669"/>
    <property type="project" value="TreeGrafter"/>
</dbReference>
<feature type="domain" description="UBR-type" evidence="9">
    <location>
        <begin position="238"/>
        <end position="313"/>
    </location>
</feature>
<keyword evidence="2 4" id="KW-0863">Zinc-finger</keyword>
<comment type="caution">
    <text evidence="10">The sequence shown here is derived from an EMBL/GenBank/DDBJ whole genome shotgun (WGS) entry which is preliminary data.</text>
</comment>
<evidence type="ECO:0000256" key="4">
    <source>
        <dbReference type="PROSITE-ProRule" id="PRU00175"/>
    </source>
</evidence>
<comment type="pathway">
    <text evidence="6">Protein modification; protein ubiquitination.</text>
</comment>
<dbReference type="GO" id="GO:0008270">
    <property type="term" value="F:zinc ion binding"/>
    <property type="evidence" value="ECO:0007669"/>
    <property type="project" value="UniProtKB-UniRule"/>
</dbReference>
<feature type="domain" description="UBR-type" evidence="9">
    <location>
        <begin position="330"/>
        <end position="402"/>
    </location>
</feature>
<dbReference type="PROSITE" id="PS51157">
    <property type="entry name" value="ZF_UBR"/>
    <property type="match status" value="2"/>
</dbReference>
<evidence type="ECO:0000256" key="7">
    <source>
        <dbReference type="SAM" id="Coils"/>
    </source>
</evidence>
<dbReference type="InterPro" id="IPR039164">
    <property type="entry name" value="UBR1-like"/>
</dbReference>
<dbReference type="EMBL" id="CAXKWB010005817">
    <property type="protein sequence ID" value="CAL4079990.1"/>
    <property type="molecule type" value="Genomic_DNA"/>
</dbReference>
<reference evidence="10 11" key="1">
    <citation type="submission" date="2024-05" db="EMBL/GenBank/DDBJ databases">
        <authorList>
            <person name="Wallberg A."/>
        </authorList>
    </citation>
    <scope>NUCLEOTIDE SEQUENCE [LARGE SCALE GENOMIC DNA]</scope>
</reference>
<keyword evidence="6" id="KW-0808">Transferase</keyword>
<dbReference type="PROSITE" id="PS00518">
    <property type="entry name" value="ZF_RING_1"/>
    <property type="match status" value="1"/>
</dbReference>
<sequence>MECSIECEVCFVEYNSNDHCPKSLPCGHTMCAECVKDNLSAREGQMNCPFCRTPCGRGVKNLDDFPTTFALLNLVGANGQNGPSQINKEKENLQQRKQVEYDCTEAHILNCNEHLIKLAYSREKQHAGLYSISQRKNKLLEELNTLEEEKNKATSLKKQLDDIFNEGYDIVKGLKALQDRGKIAISLLGMKMASQDVQKYSTASQKWVKSRAKRFLEEEERLTKENKICSKKIVTPIVECRRQQQPGLSIFISCKECRAQNGSMTSIMCGSCFLNSAHLNHKFETLADSGNGFCDCGIKHAWKRDPTCRNHQRKDMTYIQACNTTLQSTSKCKEVFFSGAICMTCLDCRTMSNVIMCGSCFLNSPHTSHRQKVITISADGAFCDCGCKEAWKQGDSCILKSL</sequence>
<dbReference type="Gene3D" id="2.10.110.30">
    <property type="match status" value="2"/>
</dbReference>
<dbReference type="EC" id="2.3.2.27" evidence="6"/>
<dbReference type="InterPro" id="IPR013083">
    <property type="entry name" value="Znf_RING/FYVE/PHD"/>
</dbReference>
<evidence type="ECO:0000313" key="10">
    <source>
        <dbReference type="EMBL" id="CAL4079990.1"/>
    </source>
</evidence>
<comment type="function">
    <text evidence="6">Ubiquitin ligase protein which is a component of the N-end rule pathway. Recognizes and binds to proteins bearing specific N-terminal residues that are destabilizing according to the N-end rule, leading to their ubiquitination and subsequent degradation.</text>
</comment>